<dbReference type="SMART" id="SM00291">
    <property type="entry name" value="ZnF_ZZ"/>
    <property type="match status" value="1"/>
</dbReference>
<dbReference type="SMART" id="SM00671">
    <property type="entry name" value="SEL1"/>
    <property type="match status" value="4"/>
</dbReference>
<dbReference type="Gene3D" id="1.25.40.10">
    <property type="entry name" value="Tetratricopeptide repeat domain"/>
    <property type="match status" value="4"/>
</dbReference>
<proteinExistence type="predicted"/>
<dbReference type="InterPro" id="IPR011990">
    <property type="entry name" value="TPR-like_helical_dom_sf"/>
</dbReference>
<evidence type="ECO:0000313" key="8">
    <source>
        <dbReference type="EMBL" id="CAF1643631.1"/>
    </source>
</evidence>
<dbReference type="PANTHER" id="PTHR45641:SF19">
    <property type="entry name" value="NEPHROCYSTIN-3"/>
    <property type="match status" value="1"/>
</dbReference>
<feature type="repeat" description="TPR" evidence="6">
    <location>
        <begin position="452"/>
        <end position="485"/>
    </location>
</feature>
<feature type="repeat" description="TPR" evidence="6">
    <location>
        <begin position="702"/>
        <end position="735"/>
    </location>
</feature>
<reference evidence="8" key="1">
    <citation type="submission" date="2021-02" db="EMBL/GenBank/DDBJ databases">
        <authorList>
            <person name="Nowell W R."/>
        </authorList>
    </citation>
    <scope>NUCLEOTIDE SEQUENCE</scope>
</reference>
<keyword evidence="2" id="KW-0677">Repeat</keyword>
<dbReference type="SMART" id="SM00028">
    <property type="entry name" value="TPR"/>
    <property type="match status" value="9"/>
</dbReference>
<organism evidence="8 9">
    <name type="scientific">Adineta ricciae</name>
    <name type="common">Rotifer</name>
    <dbReference type="NCBI Taxonomy" id="249248"/>
    <lineage>
        <taxon>Eukaryota</taxon>
        <taxon>Metazoa</taxon>
        <taxon>Spiralia</taxon>
        <taxon>Gnathifera</taxon>
        <taxon>Rotifera</taxon>
        <taxon>Eurotatoria</taxon>
        <taxon>Bdelloidea</taxon>
        <taxon>Adinetida</taxon>
        <taxon>Adinetidae</taxon>
        <taxon>Adineta</taxon>
    </lineage>
</organism>
<dbReference type="InterPro" id="IPR043145">
    <property type="entry name" value="Znf_ZZ_sf"/>
</dbReference>
<feature type="domain" description="ZZ-type" evidence="7">
    <location>
        <begin position="1068"/>
        <end position="1112"/>
    </location>
</feature>
<dbReference type="GO" id="GO:0008270">
    <property type="term" value="F:zinc ion binding"/>
    <property type="evidence" value="ECO:0007669"/>
    <property type="project" value="UniProtKB-KW"/>
</dbReference>
<keyword evidence="5" id="KW-0862">Zinc</keyword>
<dbReference type="PROSITE" id="PS50293">
    <property type="entry name" value="TPR_REGION"/>
    <property type="match status" value="1"/>
</dbReference>
<dbReference type="CDD" id="cd02249">
    <property type="entry name" value="ZZ"/>
    <property type="match status" value="1"/>
</dbReference>
<dbReference type="Pfam" id="PF13424">
    <property type="entry name" value="TPR_12"/>
    <property type="match status" value="4"/>
</dbReference>
<dbReference type="PROSITE" id="PS50005">
    <property type="entry name" value="TPR"/>
    <property type="match status" value="5"/>
</dbReference>
<dbReference type="AlphaFoldDB" id="A0A816E0M6"/>
<comment type="caution">
    <text evidence="8">The sequence shown here is derived from an EMBL/GenBank/DDBJ whole genome shotgun (WGS) entry which is preliminary data.</text>
</comment>
<dbReference type="InterPro" id="IPR012336">
    <property type="entry name" value="Thioredoxin-like_fold"/>
</dbReference>
<feature type="repeat" description="TPR" evidence="6">
    <location>
        <begin position="575"/>
        <end position="608"/>
    </location>
</feature>
<keyword evidence="4 6" id="KW-0802">TPR repeat</keyword>
<protein>
    <recommendedName>
        <fullName evidence="7">ZZ-type domain-containing protein</fullName>
    </recommendedName>
</protein>
<evidence type="ECO:0000313" key="9">
    <source>
        <dbReference type="Proteomes" id="UP000663828"/>
    </source>
</evidence>
<dbReference type="SUPFAM" id="SSF56399">
    <property type="entry name" value="ADP-ribosylation"/>
    <property type="match status" value="1"/>
</dbReference>
<gene>
    <name evidence="8" type="ORF">XAT740_LOCUS53749</name>
</gene>
<dbReference type="Gene3D" id="3.30.60.90">
    <property type="match status" value="1"/>
</dbReference>
<evidence type="ECO:0000256" key="2">
    <source>
        <dbReference type="ARBA" id="ARBA00022737"/>
    </source>
</evidence>
<dbReference type="Gene3D" id="3.40.30.10">
    <property type="entry name" value="Glutaredoxin"/>
    <property type="match status" value="1"/>
</dbReference>
<dbReference type="Pfam" id="PF13905">
    <property type="entry name" value="Thioredoxin_8"/>
    <property type="match status" value="1"/>
</dbReference>
<accession>A0A816E0M6</accession>
<dbReference type="Proteomes" id="UP000663828">
    <property type="component" value="Unassembled WGS sequence"/>
</dbReference>
<evidence type="ECO:0000259" key="7">
    <source>
        <dbReference type="SMART" id="SM00291"/>
    </source>
</evidence>
<dbReference type="InterPro" id="IPR019734">
    <property type="entry name" value="TPR_rpt"/>
</dbReference>
<dbReference type="SUPFAM" id="SSF57850">
    <property type="entry name" value="RING/U-box"/>
    <property type="match status" value="1"/>
</dbReference>
<dbReference type="InterPro" id="IPR000433">
    <property type="entry name" value="Znf_ZZ"/>
</dbReference>
<dbReference type="SUPFAM" id="SSF48452">
    <property type="entry name" value="TPR-like"/>
    <property type="match status" value="2"/>
</dbReference>
<keyword evidence="3" id="KW-0863">Zinc-finger</keyword>
<dbReference type="PROSITE" id="PS51996">
    <property type="entry name" value="TR_MART"/>
    <property type="match status" value="1"/>
</dbReference>
<dbReference type="InterPro" id="IPR006597">
    <property type="entry name" value="Sel1-like"/>
</dbReference>
<evidence type="ECO:0000256" key="1">
    <source>
        <dbReference type="ARBA" id="ARBA00022723"/>
    </source>
</evidence>
<evidence type="ECO:0000256" key="6">
    <source>
        <dbReference type="PROSITE-ProRule" id="PRU00339"/>
    </source>
</evidence>
<dbReference type="PANTHER" id="PTHR45641">
    <property type="entry name" value="TETRATRICOPEPTIDE REPEAT PROTEIN (AFU_ORTHOLOGUE AFUA_6G03870)"/>
    <property type="match status" value="1"/>
</dbReference>
<keyword evidence="9" id="KW-1185">Reference proteome</keyword>
<name>A0A816E0M6_ADIRI</name>
<dbReference type="Pfam" id="PF00569">
    <property type="entry name" value="ZZ"/>
    <property type="match status" value="1"/>
</dbReference>
<dbReference type="EMBL" id="CAJNOR010009339">
    <property type="protein sequence ID" value="CAF1643631.1"/>
    <property type="molecule type" value="Genomic_DNA"/>
</dbReference>
<dbReference type="Gene3D" id="3.90.176.10">
    <property type="entry name" value="Toxin ADP-ribosyltransferase, Chain A, domain 1"/>
    <property type="match status" value="1"/>
</dbReference>
<feature type="repeat" description="TPR" evidence="6">
    <location>
        <begin position="786"/>
        <end position="819"/>
    </location>
</feature>
<evidence type="ECO:0000256" key="4">
    <source>
        <dbReference type="ARBA" id="ARBA00022803"/>
    </source>
</evidence>
<sequence>MAESPCKTVSNEDCLINKEVIDLLASLIETIDKKEQSEEENLENFTLLWCDSQVNSSPDNRQTQLDLRQSINFLKTFESADSCQLYIESKSNEYIVLIVSGSIGRELIPGIHSLPQVIAIYVFCLDIREHETWSAKYEKVKKVTSGKVQLLDAIINDQAQRNNLARQENIDITVFSVANMRSRPTETVASSREYSHQSLDSDFMWSQLIVEVLLKMNEPLREHYFNIFIANCKKQYHGNLNDLKIVDELEEYYYAPAAIFWYTRDSFLYRVLNRALRCRDDHVLVTMAFFIHDIYIGLQEKQKELAKESSIIRVYRGQLMSIVELEKMKTSVGKYISINSFFSTTKQRQLAWEIYAGAKNNRSNQSEEAILFEIDADANLMDAKPFADITNHSAFDKTEQEVLFMLGSIFKIVAISQTEEENLWIIKLELSTEKENELKSVADYMKKEIPEETDLMSLGIIYYNMGKYFEAEQYFEKTANILSEADANLAGCYSNLGMIAYCGYGDYQKAFVNYSKALELELRKPLQHKHTLGNIFNNLGNVLRQQGRYTEALEQYSNVFKIDLDNKGLQGVLLAAVYLNIGIVYKELGKHVLALESMNESLTITSRELPENHPTLASIYNYIALVQQSTRDFESSMRNFQRALSIQLAASPDHPETAITYNNIGMTYVLGSKNYTEALINYEKSLKIFENASLTSNRPAMVSLLTNIGFLYRQRESYDLALEYYERALQMQLEWAPSHSTTAVIYDNLGLIYQDGFQNYSEALSNYKKAIEIFQTTLPADHPDLGKALSHIADVYNETDEYELALTTYQEALKILSSSILYQTDIAALYAKLALVYTNGFQNYIDALSNLEKALYIYTNLSLSDQISVVLHCIQVVKERQENDNPLEYNLTPKHRYSMKQILGDGEVLTNMNDSRVCVPMSEFIRSNTTVALYFANHASSFSCWVTSELAEIYKQMLSSETDPSLSFDIIYVWLCDSDEESFIKSYREMPWKTLPYRRKDTMILLQRMLTYFNLERMPRLIVFKATTGEILSEDGHRALIQMKLNAIKQWCCGEKAIRSRSPCEEFIWYSVQCDGDCGMLALKGLRYHCKTCENYDLCARCKEAKGHEHALELMEPSYESDEEQQ</sequence>
<feature type="repeat" description="TPR" evidence="6">
    <location>
        <begin position="533"/>
        <end position="566"/>
    </location>
</feature>
<evidence type="ECO:0000256" key="5">
    <source>
        <dbReference type="ARBA" id="ARBA00022833"/>
    </source>
</evidence>
<keyword evidence="1" id="KW-0479">Metal-binding</keyword>
<evidence type="ECO:0000256" key="3">
    <source>
        <dbReference type="ARBA" id="ARBA00022771"/>
    </source>
</evidence>